<reference evidence="9 10" key="2">
    <citation type="submission" date="2019-09" db="EMBL/GenBank/DDBJ databases">
        <title>Complete Genome Sequence and Methylome Analysis of free living Spirochaetas.</title>
        <authorList>
            <person name="Leshcheva N."/>
            <person name="Mikheeva N."/>
        </authorList>
    </citation>
    <scope>NUCLEOTIDE SEQUENCE [LARGE SCALE GENOMIC DNA]</scope>
    <source>
        <strain evidence="9 10">P</strain>
    </source>
</reference>
<dbReference type="OrthoDB" id="9806409at2"/>
<keyword evidence="5 7" id="KW-1133">Transmembrane helix</keyword>
<keyword evidence="3" id="KW-1003">Cell membrane</keyword>
<accession>A0A5C1QDP6</accession>
<keyword evidence="4 7" id="KW-0812">Transmembrane</keyword>
<evidence type="ECO:0000313" key="9">
    <source>
        <dbReference type="EMBL" id="QEN06193.1"/>
    </source>
</evidence>
<evidence type="ECO:0000313" key="10">
    <source>
        <dbReference type="Proteomes" id="UP000323824"/>
    </source>
</evidence>
<feature type="transmembrane region" description="Helical" evidence="7">
    <location>
        <begin position="133"/>
        <end position="156"/>
    </location>
</feature>
<gene>
    <name evidence="9" type="ORF">EW093_16370</name>
</gene>
<sequence>MIKYILKRFLGMIPTMFAIITIGFFLIRLAPGGPFDQEKKVPEQVMRNIEAKYNLDKPLYQQYLMYMGSVLRGDLGPSYKYTDNDVNFYISNSLPNSMLLGSISLLVAIILGVLVGISSAINQNSWIDYTGMSIAVIGISVPTFVVGPVLMYFLALKWQLLPTSGWISSSNGLKTLIMPVITLSFPYFATIARLSRASVLEVLRSSYIRTAYAKGLRSSVVIFKHVLKGAMLPIVSYLGPAFAGIITGSIVIETIFRVPGLGKFFVQSALNRDYTLIMGVLIVYSLILIIMNFVVDVVYAFLDPRISYR</sequence>
<dbReference type="AlphaFoldDB" id="A0A5C1QDP6"/>
<dbReference type="InterPro" id="IPR035906">
    <property type="entry name" value="MetI-like_sf"/>
</dbReference>
<dbReference type="PROSITE" id="PS50928">
    <property type="entry name" value="ABC_TM1"/>
    <property type="match status" value="1"/>
</dbReference>
<evidence type="ECO:0000256" key="6">
    <source>
        <dbReference type="ARBA" id="ARBA00023136"/>
    </source>
</evidence>
<evidence type="ECO:0000259" key="8">
    <source>
        <dbReference type="PROSITE" id="PS50928"/>
    </source>
</evidence>
<evidence type="ECO:0000256" key="4">
    <source>
        <dbReference type="ARBA" id="ARBA00022692"/>
    </source>
</evidence>
<feature type="transmembrane region" description="Helical" evidence="7">
    <location>
        <begin position="234"/>
        <end position="256"/>
    </location>
</feature>
<dbReference type="GO" id="GO:0055085">
    <property type="term" value="P:transmembrane transport"/>
    <property type="evidence" value="ECO:0007669"/>
    <property type="project" value="InterPro"/>
</dbReference>
<dbReference type="Pfam" id="PF19300">
    <property type="entry name" value="BPD_transp_1_N"/>
    <property type="match status" value="1"/>
</dbReference>
<comment type="subcellular location">
    <subcellularLocation>
        <location evidence="1 7">Cell membrane</location>
        <topology evidence="1 7">Multi-pass membrane protein</topology>
    </subcellularLocation>
</comment>
<evidence type="ECO:0000256" key="5">
    <source>
        <dbReference type="ARBA" id="ARBA00022989"/>
    </source>
</evidence>
<dbReference type="PANTHER" id="PTHR30465:SF74">
    <property type="entry name" value="OLIGOPEPTIDE TRANSPORT SYSTEM PERMEASE PROTEIN OPPB"/>
    <property type="match status" value="1"/>
</dbReference>
<feature type="transmembrane region" description="Helical" evidence="7">
    <location>
        <begin position="9"/>
        <end position="30"/>
    </location>
</feature>
<dbReference type="Pfam" id="PF00528">
    <property type="entry name" value="BPD_transp_1"/>
    <property type="match status" value="1"/>
</dbReference>
<dbReference type="KEGG" id="sper:EW093_16370"/>
<evidence type="ECO:0000256" key="7">
    <source>
        <dbReference type="RuleBase" id="RU363032"/>
    </source>
</evidence>
<proteinExistence type="inferred from homology"/>
<organism evidence="9 10">
    <name type="scientific">Thiospirochaeta perfilievii</name>
    <dbReference type="NCBI Taxonomy" id="252967"/>
    <lineage>
        <taxon>Bacteria</taxon>
        <taxon>Pseudomonadati</taxon>
        <taxon>Spirochaetota</taxon>
        <taxon>Spirochaetia</taxon>
        <taxon>Spirochaetales</taxon>
        <taxon>Spirochaetaceae</taxon>
        <taxon>Thiospirochaeta</taxon>
    </lineage>
</organism>
<protein>
    <submittedName>
        <fullName evidence="9">ABC transporter permease subunit</fullName>
    </submittedName>
</protein>
<dbReference type="PANTHER" id="PTHR30465">
    <property type="entry name" value="INNER MEMBRANE ABC TRANSPORTER"/>
    <property type="match status" value="1"/>
</dbReference>
<evidence type="ECO:0000256" key="1">
    <source>
        <dbReference type="ARBA" id="ARBA00004651"/>
    </source>
</evidence>
<feature type="domain" description="ABC transmembrane type-1" evidence="8">
    <location>
        <begin position="94"/>
        <end position="299"/>
    </location>
</feature>
<name>A0A5C1QDP6_9SPIO</name>
<dbReference type="InterPro" id="IPR045621">
    <property type="entry name" value="BPD_transp_1_N"/>
</dbReference>
<keyword evidence="10" id="KW-1185">Reference proteome</keyword>
<dbReference type="InterPro" id="IPR000515">
    <property type="entry name" value="MetI-like"/>
</dbReference>
<feature type="transmembrane region" description="Helical" evidence="7">
    <location>
        <begin position="98"/>
        <end position="121"/>
    </location>
</feature>
<reference evidence="9 10" key="1">
    <citation type="submission" date="2019-02" db="EMBL/GenBank/DDBJ databases">
        <authorList>
            <person name="Fomenkov A."/>
            <person name="Dubinina G."/>
            <person name="Grabovich M."/>
            <person name="Vincze T."/>
            <person name="Roberts R.J."/>
        </authorList>
    </citation>
    <scope>NUCLEOTIDE SEQUENCE [LARGE SCALE GENOMIC DNA]</scope>
    <source>
        <strain evidence="9 10">P</strain>
    </source>
</reference>
<evidence type="ECO:0000256" key="2">
    <source>
        <dbReference type="ARBA" id="ARBA00022448"/>
    </source>
</evidence>
<dbReference type="Proteomes" id="UP000323824">
    <property type="component" value="Chromosome"/>
</dbReference>
<keyword evidence="2 7" id="KW-0813">Transport</keyword>
<feature type="transmembrane region" description="Helical" evidence="7">
    <location>
        <begin position="176"/>
        <end position="194"/>
    </location>
</feature>
<dbReference type="RefSeq" id="WP_149569426.1">
    <property type="nucleotide sequence ID" value="NZ_CP035807.1"/>
</dbReference>
<evidence type="ECO:0000256" key="3">
    <source>
        <dbReference type="ARBA" id="ARBA00022475"/>
    </source>
</evidence>
<feature type="transmembrane region" description="Helical" evidence="7">
    <location>
        <begin position="276"/>
        <end position="302"/>
    </location>
</feature>
<dbReference type="GO" id="GO:0005886">
    <property type="term" value="C:plasma membrane"/>
    <property type="evidence" value="ECO:0007669"/>
    <property type="project" value="UniProtKB-SubCell"/>
</dbReference>
<comment type="similarity">
    <text evidence="7">Belongs to the binding-protein-dependent transport system permease family.</text>
</comment>
<dbReference type="Gene3D" id="1.10.3720.10">
    <property type="entry name" value="MetI-like"/>
    <property type="match status" value="1"/>
</dbReference>
<keyword evidence="6 7" id="KW-0472">Membrane</keyword>
<dbReference type="EMBL" id="CP035807">
    <property type="protein sequence ID" value="QEN06193.1"/>
    <property type="molecule type" value="Genomic_DNA"/>
</dbReference>
<dbReference type="SUPFAM" id="SSF161098">
    <property type="entry name" value="MetI-like"/>
    <property type="match status" value="1"/>
</dbReference>
<dbReference type="CDD" id="cd06261">
    <property type="entry name" value="TM_PBP2"/>
    <property type="match status" value="1"/>
</dbReference>